<dbReference type="PROSITE" id="PS51792">
    <property type="entry name" value="YIPPEE"/>
    <property type="match status" value="1"/>
</dbReference>
<reference evidence="2 3" key="1">
    <citation type="submission" date="2016-09" db="EMBL/GenBank/DDBJ databases">
        <title>The draft genome of Dichanthelium oligosanthes: A C3 panicoid grass species.</title>
        <authorList>
            <person name="Studer A.J."/>
            <person name="Schnable J.C."/>
            <person name="Brutnell T.P."/>
        </authorList>
    </citation>
    <scope>NUCLEOTIDE SEQUENCE [LARGE SCALE GENOMIC DNA]</scope>
    <source>
        <strain evidence="3">cv. Kellogg 1175</strain>
        <tissue evidence="2">Leaf</tissue>
    </source>
</reference>
<accession>A0A1E5WL80</accession>
<name>A0A1E5WL80_9POAL</name>
<dbReference type="InterPro" id="IPR034751">
    <property type="entry name" value="Yippee"/>
</dbReference>
<organism evidence="2 3">
    <name type="scientific">Dichanthelium oligosanthes</name>
    <dbReference type="NCBI Taxonomy" id="888268"/>
    <lineage>
        <taxon>Eukaryota</taxon>
        <taxon>Viridiplantae</taxon>
        <taxon>Streptophyta</taxon>
        <taxon>Embryophyta</taxon>
        <taxon>Tracheophyta</taxon>
        <taxon>Spermatophyta</taxon>
        <taxon>Magnoliopsida</taxon>
        <taxon>Liliopsida</taxon>
        <taxon>Poales</taxon>
        <taxon>Poaceae</taxon>
        <taxon>PACMAD clade</taxon>
        <taxon>Panicoideae</taxon>
        <taxon>Panicodae</taxon>
        <taxon>Paniceae</taxon>
        <taxon>Dichantheliinae</taxon>
        <taxon>Dichanthelium</taxon>
    </lineage>
</organism>
<dbReference type="STRING" id="888268.A0A1E5WL80"/>
<evidence type="ECO:0000313" key="2">
    <source>
        <dbReference type="EMBL" id="OEL38108.1"/>
    </source>
</evidence>
<dbReference type="Proteomes" id="UP000095767">
    <property type="component" value="Unassembled WGS sequence"/>
</dbReference>
<dbReference type="AlphaFoldDB" id="A0A1E5WL80"/>
<dbReference type="InterPro" id="IPR039058">
    <property type="entry name" value="Yippee_fam"/>
</dbReference>
<dbReference type="EMBL" id="LWDX02002981">
    <property type="protein sequence ID" value="OEL38108.1"/>
    <property type="molecule type" value="Genomic_DNA"/>
</dbReference>
<gene>
    <name evidence="2" type="ORF">BAE44_0000874</name>
</gene>
<sequence>MGLLFVQVLPRGDGDPGSPVAAVLQCRRCRLNAASMGAILSRDFHGQLGRAYLFDRVVNITLGPDEDRYLRSGVHTVNDIYCICCQEVLGWRYVSYNDIFFQRLMMIVSYFDTDYVRAFQWRNSQNKAIYGKFVEMSYSCPLLLWHEF</sequence>
<evidence type="ECO:0000313" key="3">
    <source>
        <dbReference type="Proteomes" id="UP000095767"/>
    </source>
</evidence>
<dbReference type="PANTHER" id="PTHR13848">
    <property type="entry name" value="PROTEIN YIPPEE-LIKE CG15309-RELATED"/>
    <property type="match status" value="1"/>
</dbReference>
<evidence type="ECO:0000259" key="1">
    <source>
        <dbReference type="PROSITE" id="PS51792"/>
    </source>
</evidence>
<proteinExistence type="predicted"/>
<protein>
    <submittedName>
        <fullName evidence="2">Putative yippee-like protein</fullName>
    </submittedName>
</protein>
<keyword evidence="3" id="KW-1185">Reference proteome</keyword>
<feature type="domain" description="Yippee" evidence="1">
    <location>
        <begin position="22"/>
        <end position="122"/>
    </location>
</feature>
<comment type="caution">
    <text evidence="2">The sequence shown here is derived from an EMBL/GenBank/DDBJ whole genome shotgun (WGS) entry which is preliminary data.</text>
</comment>
<dbReference type="OrthoDB" id="6407410at2759"/>